<evidence type="ECO:0000313" key="2">
    <source>
        <dbReference type="Proteomes" id="UP000030746"/>
    </source>
</evidence>
<dbReference type="EMBL" id="KB200869">
    <property type="protein sequence ID" value="ESO99910.1"/>
    <property type="molecule type" value="Genomic_DNA"/>
</dbReference>
<name>V4AY04_LOTGI</name>
<proteinExistence type="predicted"/>
<dbReference type="OrthoDB" id="10265614at2759"/>
<dbReference type="GeneID" id="20237621"/>
<organism evidence="1 2">
    <name type="scientific">Lottia gigantea</name>
    <name type="common">Giant owl limpet</name>
    <dbReference type="NCBI Taxonomy" id="225164"/>
    <lineage>
        <taxon>Eukaryota</taxon>
        <taxon>Metazoa</taxon>
        <taxon>Spiralia</taxon>
        <taxon>Lophotrochozoa</taxon>
        <taxon>Mollusca</taxon>
        <taxon>Gastropoda</taxon>
        <taxon>Patellogastropoda</taxon>
        <taxon>Lottioidea</taxon>
        <taxon>Lottiidae</taxon>
        <taxon>Lottia</taxon>
    </lineage>
</organism>
<sequence length="507" mass="60128">MIFHKNNFKEIKRSKKGSGVSLLKKIKEYIGINCYIPSDGCCFVKCVNRVLNEDYTREFQDFINSFQKSNRKGVMTTARICEFNKKFNTNFQIYMPKHRHFQPKKVTEELDWVFYLHKEHFCLIRRNNKTLGIKEIEDNYDENVWRTCRDDNAITQVSLLKLNVFPTIHDDCLYAWDCETYNENKAIPYSCTLVNLEKLRKMLNRRNNLFPDLKPTDPIPEEFYNKLMTNIVEIFVDEDLQKKWKRQKEIKGNSNYLQNINFTCSYQHEKSSLAAWGNSSNLPMNLRKIEDVNIAKYAKDNWESLRPEWEPYAKRDTLCLGACLIKYNQAMKKTVFQNVSNNLMAPSLSLKGWYYLYHYDKEMVEEEWYESTRMVPKHTEKQNVEKVYSHTHPFIRYFIRQSIKGGRVSANRKSFETDKMNEICAILKEYNESDTEGIIDLFKEYSVNPKDKTEVHAKLKELDYSKLMAFDANGFYASAMTEGEYPKAESARAFLPEEEKEFVKNLQ</sequence>
<keyword evidence="2" id="KW-1185">Reference proteome</keyword>
<dbReference type="CTD" id="20237621"/>
<reference evidence="1 2" key="1">
    <citation type="journal article" date="2013" name="Nature">
        <title>Insights into bilaterian evolution from three spiralian genomes.</title>
        <authorList>
            <person name="Simakov O."/>
            <person name="Marletaz F."/>
            <person name="Cho S.J."/>
            <person name="Edsinger-Gonzales E."/>
            <person name="Havlak P."/>
            <person name="Hellsten U."/>
            <person name="Kuo D.H."/>
            <person name="Larsson T."/>
            <person name="Lv J."/>
            <person name="Arendt D."/>
            <person name="Savage R."/>
            <person name="Osoegawa K."/>
            <person name="de Jong P."/>
            <person name="Grimwood J."/>
            <person name="Chapman J.A."/>
            <person name="Shapiro H."/>
            <person name="Aerts A."/>
            <person name="Otillar R.P."/>
            <person name="Terry A.Y."/>
            <person name="Boore J.L."/>
            <person name="Grigoriev I.V."/>
            <person name="Lindberg D.R."/>
            <person name="Seaver E.C."/>
            <person name="Weisblat D.A."/>
            <person name="Putnam N.H."/>
            <person name="Rokhsar D.S."/>
        </authorList>
    </citation>
    <scope>NUCLEOTIDE SEQUENCE [LARGE SCALE GENOMIC DNA]</scope>
</reference>
<dbReference type="HOGENOM" id="CLU_010254_3_0_1"/>
<accession>V4AY04</accession>
<protein>
    <recommendedName>
        <fullName evidence="3">DNA-directed DNA polymerase</fullName>
    </recommendedName>
</protein>
<dbReference type="Proteomes" id="UP000030746">
    <property type="component" value="Unassembled WGS sequence"/>
</dbReference>
<evidence type="ECO:0000313" key="1">
    <source>
        <dbReference type="EMBL" id="ESO99910.1"/>
    </source>
</evidence>
<dbReference type="KEGG" id="lgi:LOTGIDRAFT_158068"/>
<dbReference type="RefSeq" id="XP_009049350.1">
    <property type="nucleotide sequence ID" value="XM_009051102.1"/>
</dbReference>
<gene>
    <name evidence="1" type="ORF">LOTGIDRAFT_158068</name>
</gene>
<dbReference type="AlphaFoldDB" id="V4AY04"/>
<evidence type="ECO:0008006" key="3">
    <source>
        <dbReference type="Google" id="ProtNLM"/>
    </source>
</evidence>